<evidence type="ECO:0000313" key="3">
    <source>
        <dbReference type="Proteomes" id="UP000815677"/>
    </source>
</evidence>
<keyword evidence="3" id="KW-1185">Reference proteome</keyword>
<feature type="region of interest" description="Disordered" evidence="1">
    <location>
        <begin position="135"/>
        <end position="178"/>
    </location>
</feature>
<gene>
    <name evidence="2" type="ORF">MCHLO_08077</name>
</gene>
<evidence type="ECO:0000256" key="1">
    <source>
        <dbReference type="SAM" id="MobiDB-lite"/>
    </source>
</evidence>
<dbReference type="Proteomes" id="UP000815677">
    <property type="component" value="Unassembled WGS sequence"/>
</dbReference>
<feature type="non-terminal residue" evidence="2">
    <location>
        <position position="1"/>
    </location>
</feature>
<feature type="compositionally biased region" description="Basic residues" evidence="1">
    <location>
        <begin position="150"/>
        <end position="159"/>
    </location>
</feature>
<organism evidence="2 3">
    <name type="scientific">Mycena chlorophos</name>
    <name type="common">Agaric fungus</name>
    <name type="synonym">Agaricus chlorophos</name>
    <dbReference type="NCBI Taxonomy" id="658473"/>
    <lineage>
        <taxon>Eukaryota</taxon>
        <taxon>Fungi</taxon>
        <taxon>Dikarya</taxon>
        <taxon>Basidiomycota</taxon>
        <taxon>Agaricomycotina</taxon>
        <taxon>Agaricomycetes</taxon>
        <taxon>Agaricomycetidae</taxon>
        <taxon>Agaricales</taxon>
        <taxon>Marasmiineae</taxon>
        <taxon>Mycenaceae</taxon>
        <taxon>Mycena</taxon>
    </lineage>
</organism>
<evidence type="ECO:0000313" key="2">
    <source>
        <dbReference type="EMBL" id="GAT50885.1"/>
    </source>
</evidence>
<name>A0ABQ0LIG4_MYCCL</name>
<sequence>RTAWWPEGRIWWKGAVEGGGRDEAGDAAAREEQVRTFADDSVLDNSPRRFVNPHPATRSSAISPGSPLLHRSTIDGAVVYACREQPMMRPSAMARPQSQHRLAIPSVDSSRTAPNLKSADMLLYYWISPQYSTVSGENESGKVGVDGREHGRRSQKRHFPSSSSLGRSSAHPGHAGIRSRAQPSFADLQRPFTPLKHPPAHSILFLLTIYHHRSQLGPRMRPH</sequence>
<accession>A0ABQ0LIG4</accession>
<reference evidence="2" key="1">
    <citation type="submission" date="2014-09" db="EMBL/GenBank/DDBJ databases">
        <title>Genome sequence of the luminous mushroom Mycena chlorophos for searching fungal bioluminescence genes.</title>
        <authorList>
            <person name="Tanaka Y."/>
            <person name="Kasuga D."/>
            <person name="Oba Y."/>
            <person name="Hase S."/>
            <person name="Sato K."/>
            <person name="Oba Y."/>
            <person name="Sakakibara Y."/>
        </authorList>
    </citation>
    <scope>NUCLEOTIDE SEQUENCE</scope>
</reference>
<dbReference type="EMBL" id="DF846709">
    <property type="protein sequence ID" value="GAT50885.1"/>
    <property type="molecule type" value="Genomic_DNA"/>
</dbReference>
<proteinExistence type="predicted"/>
<protein>
    <submittedName>
        <fullName evidence="2">Uncharacterized protein</fullName>
    </submittedName>
</protein>